<accession>A0ABP5BZJ1</accession>
<evidence type="ECO:0008006" key="4">
    <source>
        <dbReference type="Google" id="ProtNLM"/>
    </source>
</evidence>
<name>A0ABP5BZJ1_9MICO</name>
<dbReference type="EMBL" id="BAAAMK010000003">
    <property type="protein sequence ID" value="GAA1954071.1"/>
    <property type="molecule type" value="Genomic_DNA"/>
</dbReference>
<dbReference type="Proteomes" id="UP001499954">
    <property type="component" value="Unassembled WGS sequence"/>
</dbReference>
<proteinExistence type="predicted"/>
<feature type="chain" id="PRO_5047200678" description="WxL domain-containing protein" evidence="1">
    <location>
        <begin position="32"/>
        <end position="357"/>
    </location>
</feature>
<evidence type="ECO:0000313" key="2">
    <source>
        <dbReference type="EMBL" id="GAA1954071.1"/>
    </source>
</evidence>
<keyword evidence="1" id="KW-0732">Signal</keyword>
<evidence type="ECO:0000313" key="3">
    <source>
        <dbReference type="Proteomes" id="UP001499954"/>
    </source>
</evidence>
<reference evidence="3" key="1">
    <citation type="journal article" date="2019" name="Int. J. Syst. Evol. Microbiol.">
        <title>The Global Catalogue of Microorganisms (GCM) 10K type strain sequencing project: providing services to taxonomists for standard genome sequencing and annotation.</title>
        <authorList>
            <consortium name="The Broad Institute Genomics Platform"/>
            <consortium name="The Broad Institute Genome Sequencing Center for Infectious Disease"/>
            <person name="Wu L."/>
            <person name="Ma J."/>
        </authorList>
    </citation>
    <scope>NUCLEOTIDE SEQUENCE [LARGE SCALE GENOMIC DNA]</scope>
    <source>
        <strain evidence="3">JCM 13584</strain>
    </source>
</reference>
<protein>
    <recommendedName>
        <fullName evidence="4">WxL domain-containing protein</fullName>
    </recommendedName>
</protein>
<feature type="signal peptide" evidence="1">
    <location>
        <begin position="1"/>
        <end position="31"/>
    </location>
</feature>
<evidence type="ECO:0000256" key="1">
    <source>
        <dbReference type="SAM" id="SignalP"/>
    </source>
</evidence>
<keyword evidence="3" id="KW-1185">Reference proteome</keyword>
<gene>
    <name evidence="2" type="ORF">GCM10009717_19960</name>
</gene>
<organism evidence="2 3">
    <name type="scientific">Agromyces allii</name>
    <dbReference type="NCBI Taxonomy" id="393607"/>
    <lineage>
        <taxon>Bacteria</taxon>
        <taxon>Bacillati</taxon>
        <taxon>Actinomycetota</taxon>
        <taxon>Actinomycetes</taxon>
        <taxon>Micrococcales</taxon>
        <taxon>Microbacteriaceae</taxon>
        <taxon>Agromyces</taxon>
    </lineage>
</organism>
<comment type="caution">
    <text evidence="2">The sequence shown here is derived from an EMBL/GenBank/DDBJ whole genome shotgun (WGS) entry which is preliminary data.</text>
</comment>
<sequence length="357" mass="35636">MNITSRKLAASFVAVGLVAAGVLGTATAASAARQPDFYLLDAGDGHLLADGQVLAWEDQVISSPGPTIPDLDIPFPGTADATGATLFISPVGQETTMANWSATGDSALVAGTHDIQSPNLTLSGFTKGNWAGVKAGGTYSLGFAWTKNNGLNLADAGVRYTEIVVQPGGAGNWTFADQPGEVTPPVDCTVTPLPAECPAPPVGSGDIALEATTIAAADGALSLSVPAGAKATFGAPTLVNHLSTSTATLPEFSVSDERIVTRPGWSLTSTVADFASGSNTFGAENLSIVPTLKTDSNGAALAGAHAGSKTTGAGFASADAGKGIGLTTFSADLKLVAPVSAPAGTYTSKMTLTLVSK</sequence>
<dbReference type="RefSeq" id="WP_157416334.1">
    <property type="nucleotide sequence ID" value="NZ_BAAAMK010000003.1"/>
</dbReference>